<dbReference type="AlphaFoldDB" id="Q9Z387"/>
<dbReference type="PROSITE" id="PS01143">
    <property type="entry name" value="RIBOSOMAL_L31"/>
    <property type="match status" value="1"/>
</dbReference>
<dbReference type="SUPFAM" id="SSF143800">
    <property type="entry name" value="L28p-like"/>
    <property type="match status" value="1"/>
</dbReference>
<comment type="subunit">
    <text evidence="3">Part of the 50S ribosomal subunit.</text>
</comment>
<dbReference type="InterPro" id="IPR042105">
    <property type="entry name" value="Ribosomal_bL31_sf"/>
</dbReference>
<evidence type="ECO:0000256" key="9">
    <source>
        <dbReference type="ARBA" id="ARBA00023274"/>
    </source>
</evidence>
<dbReference type="InterPro" id="IPR034704">
    <property type="entry name" value="Ribosomal_bL28/bL31-like_sf"/>
</dbReference>
<organism evidence="14">
    <name type="scientific">Borreliella burgdorferi</name>
    <name type="common">Lyme disease spirochete</name>
    <name type="synonym">Borrelia burgdorferi</name>
    <dbReference type="NCBI Taxonomy" id="139"/>
    <lineage>
        <taxon>Bacteria</taxon>
        <taxon>Pseudomonadati</taxon>
        <taxon>Spirochaetota</taxon>
        <taxon>Spirochaetia</taxon>
        <taxon>Spirochaetales</taxon>
        <taxon>Borreliaceae</taxon>
        <taxon>Borreliella</taxon>
    </lineage>
</organism>
<keyword evidence="4" id="KW-0732">Signal</keyword>
<dbReference type="GO" id="GO:0009279">
    <property type="term" value="C:cell outer membrane"/>
    <property type="evidence" value="ECO:0007669"/>
    <property type="project" value="UniProtKB-SubCell"/>
</dbReference>
<keyword evidence="6 12" id="KW-0472">Membrane</keyword>
<comment type="function">
    <text evidence="1 12">The Vlp and Vsp proteins are antigenically distinct proteins, only one vlp or vsp gene is transcriptionally active at any one time. Switching between these genes is a mechanism of host immune response evasion.</text>
</comment>
<comment type="subcellular location">
    <subcellularLocation>
        <location evidence="2 12">Cell outer membrane</location>
        <topology evidence="2 12">Lipid-anchor</topology>
    </subcellularLocation>
</comment>
<keyword evidence="5 11" id="KW-0689">Ribosomal protein</keyword>
<evidence type="ECO:0000313" key="14">
    <source>
        <dbReference type="EMBL" id="AAD09321.1"/>
    </source>
</evidence>
<dbReference type="InterPro" id="IPR000680">
    <property type="entry name" value="Borrelia_lipo"/>
</dbReference>
<evidence type="ECO:0000256" key="4">
    <source>
        <dbReference type="ARBA" id="ARBA00022729"/>
    </source>
</evidence>
<dbReference type="Pfam" id="PF00921">
    <property type="entry name" value="Lipoprotein_2"/>
    <property type="match status" value="1"/>
</dbReference>
<dbReference type="NCBIfam" id="TIGR00105">
    <property type="entry name" value="L31"/>
    <property type="match status" value="1"/>
</dbReference>
<dbReference type="InterPro" id="IPR002150">
    <property type="entry name" value="Ribosomal_bL31"/>
</dbReference>
<reference evidence="13" key="1">
    <citation type="submission" date="1997-05" db="EMBL/GenBank/DDBJ databases">
        <title>G4B clone from Borrelia burgdorferi.</title>
        <authorList>
            <person name="Feng S."/>
            <person name="Chen G."/>
            <person name="Barthold S."/>
        </authorList>
    </citation>
    <scope>NUCLEOTIDE SEQUENCE</scope>
    <source>
        <strain evidence="13">N40</strain>
    </source>
</reference>
<comment type="similarity">
    <text evidence="11">Belongs to the bacterial ribosomal protein bL31 family.</text>
</comment>
<dbReference type="PRINTS" id="PR01249">
    <property type="entry name" value="RIBOSOMALL31"/>
</dbReference>
<dbReference type="GO" id="GO:0003735">
    <property type="term" value="F:structural constituent of ribosome"/>
    <property type="evidence" value="ECO:0007669"/>
    <property type="project" value="InterPro"/>
</dbReference>
<keyword evidence="9 11" id="KW-0687">Ribonucleoprotein</keyword>
<dbReference type="GO" id="GO:1990904">
    <property type="term" value="C:ribonucleoprotein complex"/>
    <property type="evidence" value="ECO:0007669"/>
    <property type="project" value="UniProtKB-KW"/>
</dbReference>
<evidence type="ECO:0000256" key="10">
    <source>
        <dbReference type="ARBA" id="ARBA00023288"/>
    </source>
</evidence>
<keyword evidence="8 12" id="KW-0998">Cell outer membrane</keyword>
<proteinExistence type="inferred from homology"/>
<evidence type="ECO:0000256" key="5">
    <source>
        <dbReference type="ARBA" id="ARBA00022980"/>
    </source>
</evidence>
<evidence type="ECO:0000256" key="6">
    <source>
        <dbReference type="ARBA" id="ARBA00023136"/>
    </source>
</evidence>
<protein>
    <recommendedName>
        <fullName evidence="11 12">Multifunctional fusion protein</fullName>
    </recommendedName>
    <domain>
        <recommendedName>
            <fullName evidence="11">50S ribosomal protein L31</fullName>
        </recommendedName>
    </domain>
    <domain>
        <recommendedName>
            <fullName evidence="12">Variable large protein</fullName>
        </recommendedName>
    </domain>
</protein>
<evidence type="ECO:0000256" key="11">
    <source>
        <dbReference type="RuleBase" id="RU000564"/>
    </source>
</evidence>
<evidence type="ECO:0000256" key="1">
    <source>
        <dbReference type="ARBA" id="ARBA00003932"/>
    </source>
</evidence>
<evidence type="ECO:0000256" key="12">
    <source>
        <dbReference type="RuleBase" id="RU363105"/>
    </source>
</evidence>
<evidence type="ECO:0000256" key="7">
    <source>
        <dbReference type="ARBA" id="ARBA00023139"/>
    </source>
</evidence>
<evidence type="ECO:0000256" key="3">
    <source>
        <dbReference type="ARBA" id="ARBA00011838"/>
    </source>
</evidence>
<keyword evidence="7 12" id="KW-0564">Palmitate</keyword>
<dbReference type="PANTHER" id="PTHR33280">
    <property type="entry name" value="50S RIBOSOMAL PROTEIN L31, CHLOROPLASTIC"/>
    <property type="match status" value="1"/>
</dbReference>
<dbReference type="GO" id="GO:0005840">
    <property type="term" value="C:ribosome"/>
    <property type="evidence" value="ECO:0007669"/>
    <property type="project" value="UniProtKB-KW"/>
</dbReference>
<dbReference type="EMBL" id="AF005055">
    <property type="protein sequence ID" value="AAD01227.1"/>
    <property type="molecule type" value="Genomic_DNA"/>
</dbReference>
<evidence type="ECO:0000256" key="8">
    <source>
        <dbReference type="ARBA" id="ARBA00023237"/>
    </source>
</evidence>
<dbReference type="Gene3D" id="4.10.830.30">
    <property type="entry name" value="Ribosomal protein L31"/>
    <property type="match status" value="1"/>
</dbReference>
<accession>Q9Z387</accession>
<dbReference type="Pfam" id="PF01197">
    <property type="entry name" value="Ribosomal_L31"/>
    <property type="match status" value="1"/>
</dbReference>
<dbReference type="EMBL" id="AF011454">
    <property type="protein sequence ID" value="AAD09321.1"/>
    <property type="molecule type" value="Genomic_DNA"/>
</dbReference>
<dbReference type="SUPFAM" id="SSF74748">
    <property type="entry name" value="Variable surface antigen VlsE"/>
    <property type="match status" value="1"/>
</dbReference>
<sequence length="109" mass="11922">MKKKDKVAAALVLRGLAKDGKFSVTNANDANVKSAVENAVGKKEDVLKDVQAAAADGNSKETIKYIDGKEYPLITVEITSKSHPFYTGQQKFVDAAGRIDKFNKRYKKS</sequence>
<evidence type="ECO:0000256" key="2">
    <source>
        <dbReference type="ARBA" id="ARBA00004459"/>
    </source>
</evidence>
<reference evidence="14" key="2">
    <citation type="journal article" date="2006" name="Infect. Immun.">
        <title>Antibody-mediated disease remission in the mouse model of lyme borreliosis.</title>
        <authorList>
            <person name="Barthold S.W."/>
            <person name="Hodzic E."/>
            <person name="Tunev S."/>
            <person name="Feng S."/>
        </authorList>
    </citation>
    <scope>NUCLEOTIDE SEQUENCE</scope>
    <source>
        <strain evidence="14">N40</strain>
    </source>
</reference>
<evidence type="ECO:0000313" key="13">
    <source>
        <dbReference type="EMBL" id="AAD01227.1"/>
    </source>
</evidence>
<dbReference type="PANTHER" id="PTHR33280:SF1">
    <property type="entry name" value="LARGE RIBOSOMAL SUBUNIT PROTEIN BL31C"/>
    <property type="match status" value="1"/>
</dbReference>
<name>Q9Z387_BORBG</name>
<keyword evidence="10 12" id="KW-0449">Lipoprotein</keyword>
<dbReference type="GO" id="GO:0006412">
    <property type="term" value="P:translation"/>
    <property type="evidence" value="ECO:0007669"/>
    <property type="project" value="InterPro"/>
</dbReference>